<dbReference type="CDD" id="cd00093">
    <property type="entry name" value="HTH_XRE"/>
    <property type="match status" value="1"/>
</dbReference>
<dbReference type="Proteomes" id="UP000050909">
    <property type="component" value="Unassembled WGS sequence"/>
</dbReference>
<dbReference type="AlphaFoldDB" id="A0A0R1GUK9"/>
<keyword evidence="1" id="KW-0238">DNA-binding</keyword>
<dbReference type="Pfam" id="PF01381">
    <property type="entry name" value="HTH_3"/>
    <property type="match status" value="1"/>
</dbReference>
<evidence type="ECO:0000313" key="3">
    <source>
        <dbReference type="EMBL" id="KRK37632.1"/>
    </source>
</evidence>
<reference evidence="3 4" key="1">
    <citation type="journal article" date="2015" name="Genome Announc.">
        <title>Expanding the biotechnology potential of lactobacilli through comparative genomics of 213 strains and associated genera.</title>
        <authorList>
            <person name="Sun Z."/>
            <person name="Harris H.M."/>
            <person name="McCann A."/>
            <person name="Guo C."/>
            <person name="Argimon S."/>
            <person name="Zhang W."/>
            <person name="Yang X."/>
            <person name="Jeffery I.B."/>
            <person name="Cooney J.C."/>
            <person name="Kagawa T.F."/>
            <person name="Liu W."/>
            <person name="Song Y."/>
            <person name="Salvetti E."/>
            <person name="Wrobel A."/>
            <person name="Rasinkangas P."/>
            <person name="Parkhill J."/>
            <person name="Rea M.C."/>
            <person name="O'Sullivan O."/>
            <person name="Ritari J."/>
            <person name="Douillard F.P."/>
            <person name="Paul Ross R."/>
            <person name="Yang R."/>
            <person name="Briner A.E."/>
            <person name="Felis G.E."/>
            <person name="de Vos W.M."/>
            <person name="Barrangou R."/>
            <person name="Klaenhammer T.R."/>
            <person name="Caufield P.W."/>
            <person name="Cui Y."/>
            <person name="Zhang H."/>
            <person name="O'Toole P.W."/>
        </authorList>
    </citation>
    <scope>NUCLEOTIDE SEQUENCE [LARGE SCALE GENOMIC DNA]</scope>
    <source>
        <strain evidence="3 4">DSM 20534</strain>
    </source>
</reference>
<dbReference type="SMART" id="SM00530">
    <property type="entry name" value="HTH_XRE"/>
    <property type="match status" value="1"/>
</dbReference>
<evidence type="ECO:0000256" key="1">
    <source>
        <dbReference type="ARBA" id="ARBA00023125"/>
    </source>
</evidence>
<keyword evidence="4" id="KW-1185">Reference proteome</keyword>
<accession>A0A0R1GUK9</accession>
<gene>
    <name evidence="3" type="ORF">FC62_GL001246</name>
</gene>
<evidence type="ECO:0000259" key="2">
    <source>
        <dbReference type="PROSITE" id="PS50943"/>
    </source>
</evidence>
<name>A0A0R1GUK9_9LACO</name>
<dbReference type="GO" id="GO:0003677">
    <property type="term" value="F:DNA binding"/>
    <property type="evidence" value="ECO:0007669"/>
    <property type="project" value="UniProtKB-KW"/>
</dbReference>
<dbReference type="PATRIC" id="fig|1423722.3.peg.1270"/>
<evidence type="ECO:0000313" key="4">
    <source>
        <dbReference type="Proteomes" id="UP000050909"/>
    </source>
</evidence>
<dbReference type="SUPFAM" id="SSF47413">
    <property type="entry name" value="lambda repressor-like DNA-binding domains"/>
    <property type="match status" value="1"/>
</dbReference>
<dbReference type="InterPro" id="IPR010982">
    <property type="entry name" value="Lambda_DNA-bd_dom_sf"/>
</dbReference>
<feature type="domain" description="HTH cro/C1-type" evidence="2">
    <location>
        <begin position="39"/>
        <end position="93"/>
    </location>
</feature>
<dbReference type="PROSITE" id="PS50943">
    <property type="entry name" value="HTH_CROC1"/>
    <property type="match status" value="1"/>
</dbReference>
<dbReference type="Gene3D" id="1.10.260.40">
    <property type="entry name" value="lambda repressor-like DNA-binding domains"/>
    <property type="match status" value="1"/>
</dbReference>
<dbReference type="PANTHER" id="PTHR46558">
    <property type="entry name" value="TRACRIPTIONAL REGULATORY PROTEIN-RELATED-RELATED"/>
    <property type="match status" value="1"/>
</dbReference>
<dbReference type="EMBL" id="AZCV01000004">
    <property type="protein sequence ID" value="KRK37632.1"/>
    <property type="molecule type" value="Genomic_DNA"/>
</dbReference>
<sequence>MSDNYPSCLYDEIKVDRQKKNGGTEMIQIFDAQRIGKKIADARKECNMTQMELADELGVSYQAVSNWERSKSLPDIDKYNQISQVLDLSLEDLLGSHEGARTIQIVQNDEPMPVEDLVQAAPLMKPAQVEQKVTDKHLSFEQIVEIAPFISDETLEQQVDEHLGEPDFNQQLHKLAPFLSSAYIKRYIDSQLQAGTKDSLQLISKLVFALDDDDVDAIFDQVVKLFGPNEHSLKHFYPFLSDDKLRDIAQSPNTEFKKIRELAPFLDDDSLNQIFHKLSQNPDNAKELSSLAPFLEEEVIVDYLKNVLPTQVDDETRKQIIRRYLPFLSDKFLLNIF</sequence>
<organism evidence="3 4">
    <name type="scientific">Amylolactobacillus amylotrophicus DSM 20534</name>
    <dbReference type="NCBI Taxonomy" id="1423722"/>
    <lineage>
        <taxon>Bacteria</taxon>
        <taxon>Bacillati</taxon>
        <taxon>Bacillota</taxon>
        <taxon>Bacilli</taxon>
        <taxon>Lactobacillales</taxon>
        <taxon>Lactobacillaceae</taxon>
        <taxon>Amylolactobacillus</taxon>
    </lineage>
</organism>
<protein>
    <recommendedName>
        <fullName evidence="2">HTH cro/C1-type domain-containing protein</fullName>
    </recommendedName>
</protein>
<dbReference type="InterPro" id="IPR001387">
    <property type="entry name" value="Cro/C1-type_HTH"/>
</dbReference>
<proteinExistence type="predicted"/>
<comment type="caution">
    <text evidence="3">The sequence shown here is derived from an EMBL/GenBank/DDBJ whole genome shotgun (WGS) entry which is preliminary data.</text>
</comment>
<dbReference type="PANTHER" id="PTHR46558:SF11">
    <property type="entry name" value="HTH-TYPE TRANSCRIPTIONAL REGULATOR XRE"/>
    <property type="match status" value="1"/>
</dbReference>